<dbReference type="PANTHER" id="PTHR15910:SF1">
    <property type="entry name" value="ARCHAEMETZINCIN-2"/>
    <property type="match status" value="1"/>
</dbReference>
<dbReference type="EMBL" id="JAQGEF010000005">
    <property type="protein sequence ID" value="MDA3614286.1"/>
    <property type="molecule type" value="Genomic_DNA"/>
</dbReference>
<dbReference type="PANTHER" id="PTHR15910">
    <property type="entry name" value="ARCHAEMETZINCIN"/>
    <property type="match status" value="1"/>
</dbReference>
<reference evidence="7 8" key="1">
    <citation type="submission" date="2022-12" db="EMBL/GenBank/DDBJ databases">
        <title>Chitinophagaceae gen. sp. nov., a new member of the family Chitinophagaceae, isolated from soil in a chemical factory.</title>
        <authorList>
            <person name="Ke Z."/>
        </authorList>
    </citation>
    <scope>NUCLEOTIDE SEQUENCE [LARGE SCALE GENOMIC DNA]</scope>
    <source>
        <strain evidence="7 8">LY-5</strain>
    </source>
</reference>
<evidence type="ECO:0000313" key="7">
    <source>
        <dbReference type="EMBL" id="MDA3614286.1"/>
    </source>
</evidence>
<dbReference type="InterPro" id="IPR024079">
    <property type="entry name" value="MetalloPept_cat_dom_sf"/>
</dbReference>
<evidence type="ECO:0000256" key="6">
    <source>
        <dbReference type="ARBA" id="ARBA00023049"/>
    </source>
</evidence>
<keyword evidence="4" id="KW-0378">Hydrolase</keyword>
<keyword evidence="5" id="KW-0862">Zinc</keyword>
<sequence length="198" mass="22271">MKLNTLIFLMILICACNSDGMKNTDKQITVILQPFSDFPKEKLVIISNELRLIFPKIQINAPITLPATAYNTERNRYRADTIIAYLAKNTESGKVTIGLTTKDISTTKGEYKDWGVMGLGYRPGKACIVSSFRVSKHNSSQFYKVCIHELAHTSGLDHCPQKTCFMRDAEGGNPLDEETEFCPSCHKYLVKKGWPLSK</sequence>
<keyword evidence="6" id="KW-0482">Metalloprotease</keyword>
<dbReference type="Pfam" id="PF07998">
    <property type="entry name" value="Peptidase_M54"/>
    <property type="match status" value="1"/>
</dbReference>
<evidence type="ECO:0000256" key="2">
    <source>
        <dbReference type="ARBA" id="ARBA00022670"/>
    </source>
</evidence>
<dbReference type="PROSITE" id="PS51257">
    <property type="entry name" value="PROKAR_LIPOPROTEIN"/>
    <property type="match status" value="1"/>
</dbReference>
<comment type="caution">
    <text evidence="7">The sequence shown here is derived from an EMBL/GenBank/DDBJ whole genome shotgun (WGS) entry which is preliminary data.</text>
</comment>
<keyword evidence="2" id="KW-0645">Protease</keyword>
<evidence type="ECO:0000313" key="8">
    <source>
        <dbReference type="Proteomes" id="UP001210231"/>
    </source>
</evidence>
<evidence type="ECO:0000256" key="5">
    <source>
        <dbReference type="ARBA" id="ARBA00022833"/>
    </source>
</evidence>
<protein>
    <recommendedName>
        <fullName evidence="9">Zn-dependent protease</fullName>
    </recommendedName>
</protein>
<dbReference type="Gene3D" id="3.40.390.10">
    <property type="entry name" value="Collagenase (Catalytic Domain)"/>
    <property type="match status" value="1"/>
</dbReference>
<organism evidence="7 8">
    <name type="scientific">Polluticaenibacter yanchengensis</name>
    <dbReference type="NCBI Taxonomy" id="3014562"/>
    <lineage>
        <taxon>Bacteria</taxon>
        <taxon>Pseudomonadati</taxon>
        <taxon>Bacteroidota</taxon>
        <taxon>Chitinophagia</taxon>
        <taxon>Chitinophagales</taxon>
        <taxon>Chitinophagaceae</taxon>
        <taxon>Polluticaenibacter</taxon>
    </lineage>
</organism>
<dbReference type="Proteomes" id="UP001210231">
    <property type="component" value="Unassembled WGS sequence"/>
</dbReference>
<evidence type="ECO:0000256" key="4">
    <source>
        <dbReference type="ARBA" id="ARBA00022801"/>
    </source>
</evidence>
<evidence type="ECO:0008006" key="9">
    <source>
        <dbReference type="Google" id="ProtNLM"/>
    </source>
</evidence>
<accession>A0ABT4UHH7</accession>
<dbReference type="RefSeq" id="WP_407030614.1">
    <property type="nucleotide sequence ID" value="NZ_JAQGEF010000005.1"/>
</dbReference>
<evidence type="ECO:0000256" key="1">
    <source>
        <dbReference type="ARBA" id="ARBA00001947"/>
    </source>
</evidence>
<comment type="cofactor">
    <cofactor evidence="1">
        <name>Zn(2+)</name>
        <dbReference type="ChEBI" id="CHEBI:29105"/>
    </cofactor>
</comment>
<keyword evidence="3" id="KW-0479">Metal-binding</keyword>
<dbReference type="SUPFAM" id="SSF55486">
    <property type="entry name" value="Metalloproteases ('zincins'), catalytic domain"/>
    <property type="match status" value="1"/>
</dbReference>
<proteinExistence type="predicted"/>
<name>A0ABT4UHH7_9BACT</name>
<keyword evidence="8" id="KW-1185">Reference proteome</keyword>
<dbReference type="InterPro" id="IPR012962">
    <property type="entry name" value="Pept_M54_archaemetzincn"/>
</dbReference>
<evidence type="ECO:0000256" key="3">
    <source>
        <dbReference type="ARBA" id="ARBA00022723"/>
    </source>
</evidence>
<gene>
    <name evidence="7" type="ORF">O3P16_05665</name>
</gene>